<dbReference type="PANTHER" id="PTHR47382">
    <property type="entry name" value="U-BOX DOMAIN-CONTAINING PROTEIN 52-LIKE"/>
    <property type="match status" value="1"/>
</dbReference>
<keyword evidence="3" id="KW-1185">Reference proteome</keyword>
<dbReference type="SMR" id="A0A803M1H5"/>
<dbReference type="Gramene" id="AUR62021807-RA">
    <property type="protein sequence ID" value="AUR62021807-RA:cds"/>
    <property type="gene ID" value="AUR62021807"/>
</dbReference>
<proteinExistence type="predicted"/>
<organism evidence="2 3">
    <name type="scientific">Chenopodium quinoa</name>
    <name type="common">Quinoa</name>
    <dbReference type="NCBI Taxonomy" id="63459"/>
    <lineage>
        <taxon>Eukaryota</taxon>
        <taxon>Viridiplantae</taxon>
        <taxon>Streptophyta</taxon>
        <taxon>Embryophyta</taxon>
        <taxon>Tracheophyta</taxon>
        <taxon>Spermatophyta</taxon>
        <taxon>Magnoliopsida</taxon>
        <taxon>eudicotyledons</taxon>
        <taxon>Gunneridae</taxon>
        <taxon>Pentapetalae</taxon>
        <taxon>Caryophyllales</taxon>
        <taxon>Chenopodiaceae</taxon>
        <taxon>Chenopodioideae</taxon>
        <taxon>Atripliceae</taxon>
        <taxon>Chenopodium</taxon>
    </lineage>
</organism>
<sequence>MEITSPSRPDDSDANATATATVDHHHYTPFDSIHKSNYDFGGVSEIIEIMEEDEENLIASSHKKNKTSFIGRSGGQQLTTISEGGIITNTTSLFSIDIHNNSGRSSDDVVYVAVGKSESSNGALLWTLKHSVHPGTTLVYLIHVFSDLKFIPSPFGGGVVPKTQVSPDLVESYMVQDTRKRRELLNKYVDICTSHRVQVETILIESDFVANAIVELISVLNIRQLVVGMSKSNLRKLKAGKGSATVADQIRQNADEGCELTIVCQGKKLNMSEHYRTFEYHLHSNSTSSPTAASSEGRNQFDEQQQQPPPPHGSFSCCFKG</sequence>
<dbReference type="AlphaFoldDB" id="A0A803M1H5"/>
<reference evidence="2" key="2">
    <citation type="submission" date="2021-03" db="UniProtKB">
        <authorList>
            <consortium name="EnsemblPlants"/>
        </authorList>
    </citation>
    <scope>IDENTIFICATION</scope>
</reference>
<evidence type="ECO:0000313" key="3">
    <source>
        <dbReference type="Proteomes" id="UP000596660"/>
    </source>
</evidence>
<dbReference type="RefSeq" id="XP_021766731.1">
    <property type="nucleotide sequence ID" value="XM_021911039.1"/>
</dbReference>
<dbReference type="KEGG" id="cqi:110731202"/>
<feature type="region of interest" description="Disordered" evidence="1">
    <location>
        <begin position="283"/>
        <end position="321"/>
    </location>
</feature>
<dbReference type="Gene3D" id="3.40.50.620">
    <property type="entry name" value="HUPs"/>
    <property type="match status" value="1"/>
</dbReference>
<accession>A0A803M1H5</accession>
<evidence type="ECO:0000256" key="1">
    <source>
        <dbReference type="SAM" id="MobiDB-lite"/>
    </source>
</evidence>
<protein>
    <submittedName>
        <fullName evidence="2">Uncharacterized protein</fullName>
    </submittedName>
</protein>
<dbReference type="InterPro" id="IPR014729">
    <property type="entry name" value="Rossmann-like_a/b/a_fold"/>
</dbReference>
<feature type="compositionally biased region" description="Low complexity" evidence="1">
    <location>
        <begin position="284"/>
        <end position="295"/>
    </location>
</feature>
<dbReference type="EnsemblPlants" id="AUR62021807-RA">
    <property type="protein sequence ID" value="AUR62021807-RA:cds"/>
    <property type="gene ID" value="AUR62021807"/>
</dbReference>
<dbReference type="GeneID" id="110731202"/>
<dbReference type="SUPFAM" id="SSF52402">
    <property type="entry name" value="Adenine nucleotide alpha hydrolases-like"/>
    <property type="match status" value="1"/>
</dbReference>
<name>A0A803M1H5_CHEQI</name>
<dbReference type="CDD" id="cd01989">
    <property type="entry name" value="USP_STK_Ubox_N"/>
    <property type="match status" value="1"/>
</dbReference>
<dbReference type="OrthoDB" id="1654852at2759"/>
<dbReference type="Proteomes" id="UP000596660">
    <property type="component" value="Unplaced"/>
</dbReference>
<evidence type="ECO:0000313" key="2">
    <source>
        <dbReference type="EnsemblPlants" id="AUR62021807-RA:cds"/>
    </source>
</evidence>
<dbReference type="OMA" id="DICTSHR"/>
<reference evidence="2" key="1">
    <citation type="journal article" date="2017" name="Nature">
        <title>The genome of Chenopodium quinoa.</title>
        <authorList>
            <person name="Jarvis D.E."/>
            <person name="Ho Y.S."/>
            <person name="Lightfoot D.J."/>
            <person name="Schmoeckel S.M."/>
            <person name="Li B."/>
            <person name="Borm T.J.A."/>
            <person name="Ohyanagi H."/>
            <person name="Mineta K."/>
            <person name="Michell C.T."/>
            <person name="Saber N."/>
            <person name="Kharbatia N.M."/>
            <person name="Rupper R.R."/>
            <person name="Sharp A.R."/>
            <person name="Dally N."/>
            <person name="Boughton B.A."/>
            <person name="Woo Y.H."/>
            <person name="Gao G."/>
            <person name="Schijlen E.G.W.M."/>
            <person name="Guo X."/>
            <person name="Momin A.A."/>
            <person name="Negrao S."/>
            <person name="Al-Babili S."/>
            <person name="Gehring C."/>
            <person name="Roessner U."/>
            <person name="Jung C."/>
            <person name="Murphy K."/>
            <person name="Arold S.T."/>
            <person name="Gojobori T."/>
            <person name="van der Linden C.G."/>
            <person name="van Loo E.N."/>
            <person name="Jellen E.N."/>
            <person name="Maughan P.J."/>
            <person name="Tester M."/>
        </authorList>
    </citation>
    <scope>NUCLEOTIDE SEQUENCE [LARGE SCALE GENOMIC DNA]</scope>
    <source>
        <strain evidence="2">cv. PI 614886</strain>
    </source>
</reference>
<dbReference type="PANTHER" id="PTHR47382:SF3">
    <property type="entry name" value="ADENINE NUCLEOTIDE ALPHA HYDROLASES-LIKE SUPERFAMILY PROTEIN"/>
    <property type="match status" value="1"/>
</dbReference>
<gene>
    <name evidence="2" type="primary">LOC110731202</name>
</gene>